<dbReference type="InterPro" id="IPR029058">
    <property type="entry name" value="AB_hydrolase_fold"/>
</dbReference>
<reference evidence="5 7" key="2">
    <citation type="submission" date="2023-09" db="EMBL/GenBank/DDBJ databases">
        <title>Complete-Gapless Cercospora beticola genome.</title>
        <authorList>
            <person name="Wyatt N.A."/>
            <person name="Spanner R.E."/>
            <person name="Bolton M.D."/>
        </authorList>
    </citation>
    <scope>NUCLEOTIDE SEQUENCE [LARGE SCALE GENOMIC DNA]</scope>
    <source>
        <strain evidence="5">Cb09-40</strain>
    </source>
</reference>
<comment type="similarity">
    <text evidence="2">Belongs to the AB hydrolase superfamily. Epoxide hydrolase family.</text>
</comment>
<evidence type="ECO:0000259" key="3">
    <source>
        <dbReference type="Pfam" id="PF00561"/>
    </source>
</evidence>
<dbReference type="EMBL" id="CP134186">
    <property type="protein sequence ID" value="WPB00858.1"/>
    <property type="molecule type" value="Genomic_DNA"/>
</dbReference>
<dbReference type="PRINTS" id="PR00412">
    <property type="entry name" value="EPOXHYDRLASE"/>
</dbReference>
<protein>
    <submittedName>
        <fullName evidence="4">Fluoroacetate dehalogenase</fullName>
    </submittedName>
</protein>
<dbReference type="Gene3D" id="3.40.50.1820">
    <property type="entry name" value="alpha/beta hydrolase"/>
    <property type="match status" value="1"/>
</dbReference>
<evidence type="ECO:0000313" key="7">
    <source>
        <dbReference type="Proteomes" id="UP001302367"/>
    </source>
</evidence>
<proteinExistence type="inferred from homology"/>
<feature type="domain" description="AB hydrolase-1" evidence="3">
    <location>
        <begin position="38"/>
        <end position="294"/>
    </location>
</feature>
<dbReference type="Pfam" id="PF00561">
    <property type="entry name" value="Abhydrolase_1"/>
    <property type="match status" value="1"/>
</dbReference>
<evidence type="ECO:0000313" key="6">
    <source>
        <dbReference type="Proteomes" id="UP000230605"/>
    </source>
</evidence>
<dbReference type="InterPro" id="IPR000073">
    <property type="entry name" value="AB_hydrolase_1"/>
</dbReference>
<reference evidence="4 6" key="1">
    <citation type="submission" date="2015-10" db="EMBL/GenBank/DDBJ databases">
        <title>The cercosporin biosynthetic gene cluster was horizontally transferred to several fungal lineages and shown to be expanded in Cercospora beticola based on microsynteny with recipient genomes.</title>
        <authorList>
            <person name="De Jonge R."/>
            <person name="Ebert M.K."/>
            <person name="Suttle J.C."/>
            <person name="Jurick Ii W.M."/>
            <person name="Secor G.A."/>
            <person name="Thomma B.P."/>
            <person name="Van De Peer Y."/>
            <person name="Bolton M.D."/>
        </authorList>
    </citation>
    <scope>NUCLEOTIDE SEQUENCE [LARGE SCALE GENOMIC DNA]</scope>
    <source>
        <strain evidence="4 6">09-40</strain>
    </source>
</reference>
<dbReference type="GO" id="GO:0016787">
    <property type="term" value="F:hydrolase activity"/>
    <property type="evidence" value="ECO:0007669"/>
    <property type="project" value="UniProtKB-KW"/>
</dbReference>
<dbReference type="Proteomes" id="UP001302367">
    <property type="component" value="Chromosome 3"/>
</dbReference>
<accession>A0A2G5I5F9</accession>
<dbReference type="OrthoDB" id="408373at2759"/>
<dbReference type="PANTHER" id="PTHR43329">
    <property type="entry name" value="EPOXIDE HYDROLASE"/>
    <property type="match status" value="1"/>
</dbReference>
<keyword evidence="7" id="KW-1185">Reference proteome</keyword>
<keyword evidence="1" id="KW-0378">Hydrolase</keyword>
<dbReference type="Proteomes" id="UP000230605">
    <property type="component" value="Chromosome 3"/>
</dbReference>
<evidence type="ECO:0000256" key="2">
    <source>
        <dbReference type="ARBA" id="ARBA00038334"/>
    </source>
</evidence>
<gene>
    <name evidence="4" type="ORF">CB0940_03680</name>
    <name evidence="5" type="ORF">RHO25_005478</name>
</gene>
<dbReference type="EMBL" id="LKMD01000101">
    <property type="protein sequence ID" value="PIB00047.1"/>
    <property type="molecule type" value="Genomic_DNA"/>
</dbReference>
<sequence length="312" mass="34741">MAVPTNLSSLHPFLSKNETAVSSGGSVISYSHDLGSGPILVMVHGWPQTSYMWRHTAPLLKSSISMFIVELPGYGISSQPAAADKRTVGRLIVDAVHRVFDAQRPLIWCGHDRGGRVGHRLVVDNDPAHNIVSAIVMDIVPTLEQWRALTKSRLAIPYYHWPFLANEAAPSLIEQMGARNYLLHSIERMKTINPIGAARFDENDSIEHYAQNFSLMSTVKGSCADYHAGATVDVDEQEDDMREGRRIKVPLLVIYSARNLGSSHDVLGLWEKWSDCEVRAIGVKDDIGHFLPEEAPEETVGHIRQWIEEYPG</sequence>
<name>A0A2G5I5F9_CERBT</name>
<dbReference type="SUPFAM" id="SSF53474">
    <property type="entry name" value="alpha/beta-Hydrolases"/>
    <property type="match status" value="1"/>
</dbReference>
<dbReference type="InterPro" id="IPR000639">
    <property type="entry name" value="Epox_hydrolase-like"/>
</dbReference>
<evidence type="ECO:0000256" key="1">
    <source>
        <dbReference type="ARBA" id="ARBA00022801"/>
    </source>
</evidence>
<evidence type="ECO:0000313" key="4">
    <source>
        <dbReference type="EMBL" id="PIB00047.1"/>
    </source>
</evidence>
<dbReference type="AlphaFoldDB" id="A0A2G5I5F9"/>
<evidence type="ECO:0000313" key="5">
    <source>
        <dbReference type="EMBL" id="WPB00858.1"/>
    </source>
</evidence>
<organism evidence="4 6">
    <name type="scientific">Cercospora beticola</name>
    <name type="common">Sugarbeet leaf spot fungus</name>
    <dbReference type="NCBI Taxonomy" id="122368"/>
    <lineage>
        <taxon>Eukaryota</taxon>
        <taxon>Fungi</taxon>
        <taxon>Dikarya</taxon>
        <taxon>Ascomycota</taxon>
        <taxon>Pezizomycotina</taxon>
        <taxon>Dothideomycetes</taxon>
        <taxon>Dothideomycetidae</taxon>
        <taxon>Mycosphaerellales</taxon>
        <taxon>Mycosphaerellaceae</taxon>
        <taxon>Cercospora</taxon>
    </lineage>
</organism>